<dbReference type="InterPro" id="IPR036873">
    <property type="entry name" value="Rhodanese-like_dom_sf"/>
</dbReference>
<feature type="transmembrane region" description="Helical" evidence="2">
    <location>
        <begin position="41"/>
        <end position="68"/>
    </location>
</feature>
<accession>A0A1Z1M790</accession>
<dbReference type="PROSITE" id="PS50206">
    <property type="entry name" value="RHODANESE_3"/>
    <property type="match status" value="1"/>
</dbReference>
<comment type="similarity">
    <text evidence="1">Belongs to the HesA/MoeB/ThiF family.</text>
</comment>
<evidence type="ECO:0000256" key="2">
    <source>
        <dbReference type="SAM" id="Phobius"/>
    </source>
</evidence>
<dbReference type="PANTHER" id="PTHR10953">
    <property type="entry name" value="UBIQUITIN-ACTIVATING ENZYME E1"/>
    <property type="match status" value="1"/>
</dbReference>
<feature type="domain" description="Rhodanese" evidence="3">
    <location>
        <begin position="277"/>
        <end position="344"/>
    </location>
</feature>
<organism evidence="4">
    <name type="scientific">Bostrychia moritziana</name>
    <name type="common">Red alga</name>
    <name type="synonym">Polysiphonia moritziana</name>
    <dbReference type="NCBI Taxonomy" id="103713"/>
    <lineage>
        <taxon>Eukaryota</taxon>
        <taxon>Rhodophyta</taxon>
        <taxon>Florideophyceae</taxon>
        <taxon>Rhodymeniophycidae</taxon>
        <taxon>Ceramiales</taxon>
        <taxon>Rhodomelaceae</taxon>
        <taxon>Bostrychia</taxon>
    </lineage>
</organism>
<dbReference type="InterPro" id="IPR000594">
    <property type="entry name" value="ThiF_NAD_FAD-bd"/>
</dbReference>
<dbReference type="SUPFAM" id="SSF69572">
    <property type="entry name" value="Activating enzymes of the ubiquitin-like proteins"/>
    <property type="match status" value="1"/>
</dbReference>
<dbReference type="EMBL" id="MF101419">
    <property type="protein sequence ID" value="ARW61743.1"/>
    <property type="molecule type" value="Genomic_DNA"/>
</dbReference>
<keyword evidence="4" id="KW-0150">Chloroplast</keyword>
<dbReference type="Gene3D" id="3.40.50.720">
    <property type="entry name" value="NAD(P)-binding Rossmann-like Domain"/>
    <property type="match status" value="1"/>
</dbReference>
<geneLocation type="chloroplast" evidence="4"/>
<keyword evidence="2" id="KW-1133">Transmembrane helix</keyword>
<keyword evidence="2" id="KW-0472">Membrane</keyword>
<evidence type="ECO:0000313" key="4">
    <source>
        <dbReference type="EMBL" id="ARW61743.1"/>
    </source>
</evidence>
<proteinExistence type="inferred from homology"/>
<dbReference type="GO" id="GO:0016779">
    <property type="term" value="F:nucleotidyltransferase activity"/>
    <property type="evidence" value="ECO:0007669"/>
    <property type="project" value="TreeGrafter"/>
</dbReference>
<sequence>MFNPETNLVNISNEEYKQYAQHMILEHVGLQGQKRIKKGKILIIGAGGLGCPALLYLTASGIGLIGIIDNDEISYSNLNRQILYNHKNIKNKKVLAAKKQLQEINPKCKIITHLYYLNKKNSTEIIKYYDIIIDATDNFQTRYIIDQICYKLHKIHIYGGIEEFEGQVAILNYKSGIRYSNIYCEDKYLQNNNCNRHGVLGITSGFIGILQATEALKIILGINQVTNNCVLLCNLLNTCLKQKKIYISSKTPFIKNNLTSEKQILSNKKIILQQNIEDKKYIIFDIRNKHEFKHKHIKTSINIPLKYFKLKKTINFIKNHCQDNITLGIYCNTSNKSLIASHILDNNQIKNFIIKAKRIN</sequence>
<dbReference type="GeneID" id="33354833"/>
<dbReference type="CDD" id="cd00158">
    <property type="entry name" value="RHOD"/>
    <property type="match status" value="1"/>
</dbReference>
<dbReference type="AlphaFoldDB" id="A0A1Z1M790"/>
<gene>
    <name evidence="4" type="primary">moeB</name>
</gene>
<evidence type="ECO:0000259" key="3">
    <source>
        <dbReference type="PROSITE" id="PS50206"/>
    </source>
</evidence>
<evidence type="ECO:0000256" key="1">
    <source>
        <dbReference type="ARBA" id="ARBA00009919"/>
    </source>
</evidence>
<reference evidence="4" key="1">
    <citation type="journal article" date="2017" name="J. Phycol.">
        <title>Analysis of chloroplast genomes and a supermatrix inform reclassification of the Rhodomelaceae (Rhodophyta).</title>
        <authorList>
            <person name="Diaz-Tapia P."/>
            <person name="Maggs C.A."/>
            <person name="West J.A."/>
            <person name="Verbruggen H."/>
        </authorList>
    </citation>
    <scope>NUCLEOTIDE SEQUENCE</scope>
    <source>
        <strain evidence="4">JW3660</strain>
    </source>
</reference>
<dbReference type="PANTHER" id="PTHR10953:SF102">
    <property type="entry name" value="ADENYLYLTRANSFERASE AND SULFURTRANSFERASE MOCS3"/>
    <property type="match status" value="1"/>
</dbReference>
<dbReference type="RefSeq" id="YP_009393181.1">
    <property type="nucleotide sequence ID" value="NC_035266.1"/>
</dbReference>
<dbReference type="FunFam" id="3.40.50.720:FF:000080">
    <property type="entry name" value="Thiazole biosynthesis adenylyltransferase ThiF"/>
    <property type="match status" value="1"/>
</dbReference>
<dbReference type="GO" id="GO:0005829">
    <property type="term" value="C:cytosol"/>
    <property type="evidence" value="ECO:0007669"/>
    <property type="project" value="TreeGrafter"/>
</dbReference>
<protein>
    <submittedName>
        <fullName evidence="4">Molybdopterin biosynthesis protein</fullName>
    </submittedName>
</protein>
<dbReference type="GO" id="GO:0008146">
    <property type="term" value="F:sulfotransferase activity"/>
    <property type="evidence" value="ECO:0007669"/>
    <property type="project" value="TreeGrafter"/>
</dbReference>
<dbReference type="GO" id="GO:0008641">
    <property type="term" value="F:ubiquitin-like modifier activating enzyme activity"/>
    <property type="evidence" value="ECO:0007669"/>
    <property type="project" value="InterPro"/>
</dbReference>
<dbReference type="Gene3D" id="3.40.250.10">
    <property type="entry name" value="Rhodanese-like domain"/>
    <property type="match status" value="1"/>
</dbReference>
<dbReference type="InterPro" id="IPR045886">
    <property type="entry name" value="ThiF/MoeB/HesA"/>
</dbReference>
<dbReference type="InterPro" id="IPR035985">
    <property type="entry name" value="Ubiquitin-activating_enz"/>
</dbReference>
<keyword evidence="4" id="KW-0934">Plastid</keyword>
<dbReference type="Pfam" id="PF00899">
    <property type="entry name" value="ThiF"/>
    <property type="match status" value="1"/>
</dbReference>
<dbReference type="InterPro" id="IPR001763">
    <property type="entry name" value="Rhodanese-like_dom"/>
</dbReference>
<dbReference type="SUPFAM" id="SSF52821">
    <property type="entry name" value="Rhodanese/Cell cycle control phosphatase"/>
    <property type="match status" value="1"/>
</dbReference>
<dbReference type="GO" id="GO:0004792">
    <property type="term" value="F:thiosulfate-cyanide sulfurtransferase activity"/>
    <property type="evidence" value="ECO:0007669"/>
    <property type="project" value="TreeGrafter"/>
</dbReference>
<name>A0A1Z1M790_BOSMO</name>
<dbReference type="CDD" id="cd00757">
    <property type="entry name" value="ThiF_MoeB_HesA_family"/>
    <property type="match status" value="1"/>
</dbReference>
<keyword evidence="2" id="KW-0812">Transmembrane</keyword>
<dbReference type="Pfam" id="PF00581">
    <property type="entry name" value="Rhodanese"/>
    <property type="match status" value="1"/>
</dbReference>